<dbReference type="Pfam" id="PF00691">
    <property type="entry name" value="OmpA"/>
    <property type="match status" value="1"/>
</dbReference>
<dbReference type="AlphaFoldDB" id="V6SKP7"/>
<dbReference type="InterPro" id="IPR006665">
    <property type="entry name" value="OmpA-like"/>
</dbReference>
<dbReference type="InterPro" id="IPR036737">
    <property type="entry name" value="OmpA-like_sf"/>
</dbReference>
<keyword evidence="1" id="KW-0472">Membrane</keyword>
<sequence>MKKILFITSLFFVLQANAQENEPKKDIDTVSAFNRWSVDAMFGKNRGLHPFESGYYSEDPGSTFGSLKINSFDLGIRYMFNPKFGLKLDMGYNEFTESDENSLPFETNQFHIGLQGVVNAARILDIDTENRFGLLLHGGMQMASFTSKTAANYDVNELKYGFTAGITPQYRIAPKLAVLADVSMAAYFSQELTWNGTYANPSNNSYAKMATFSLGLSYSLGSDKRHGDWKQKQDPNELKAKELQRKIDDIEVMLQDTDRDGVVDYLDVEPRTTGGVTVDTKGRAIDVNKNGIPDELESNRKKGGNNTDESEEEHFENLIKAGIVNVFFDTNKETPTAASANNIYYILNFLRNNPEAKVKVKGFADVTGDENMNKELAQKRAQNITDFFIYSGIDAKRIEVLGVGVDTTMGGAKNKTGLQLSRRVSFELIK</sequence>
<comment type="caution">
    <text evidence="5">The sequence shown here is derived from an EMBL/GenBank/DDBJ whole genome shotgun (WGS) entry which is preliminary data.</text>
</comment>
<evidence type="ECO:0000256" key="1">
    <source>
        <dbReference type="PROSITE-ProRule" id="PRU00473"/>
    </source>
</evidence>
<dbReference type="InterPro" id="IPR028974">
    <property type="entry name" value="TSP_type-3_rpt"/>
</dbReference>
<protein>
    <submittedName>
        <fullName evidence="5">Outer membrane protein, OmpA/MotB family</fullName>
    </submittedName>
</protein>
<dbReference type="RefSeq" id="WP_023579575.1">
    <property type="nucleotide sequence ID" value="NZ_AVGG01000011.1"/>
</dbReference>
<feature type="signal peptide" evidence="3">
    <location>
        <begin position="1"/>
        <end position="18"/>
    </location>
</feature>
<evidence type="ECO:0000259" key="4">
    <source>
        <dbReference type="PROSITE" id="PS51123"/>
    </source>
</evidence>
<dbReference type="SUPFAM" id="SSF103088">
    <property type="entry name" value="OmpA-like"/>
    <property type="match status" value="1"/>
</dbReference>
<gene>
    <name evidence="5" type="ORF">FLJC2902T_19760</name>
</gene>
<accession>V6SKP7</accession>
<evidence type="ECO:0000313" key="6">
    <source>
        <dbReference type="Proteomes" id="UP000018004"/>
    </source>
</evidence>
<dbReference type="eggNOG" id="COG2885">
    <property type="taxonomic scope" value="Bacteria"/>
</dbReference>
<dbReference type="GO" id="GO:0016020">
    <property type="term" value="C:membrane"/>
    <property type="evidence" value="ECO:0007669"/>
    <property type="project" value="UniProtKB-UniRule"/>
</dbReference>
<feature type="domain" description="OmpA-like" evidence="4">
    <location>
        <begin position="315"/>
        <end position="430"/>
    </location>
</feature>
<dbReference type="InterPro" id="IPR011250">
    <property type="entry name" value="OMP/PagP_B-barrel"/>
</dbReference>
<dbReference type="PROSITE" id="PS51123">
    <property type="entry name" value="OMPA_2"/>
    <property type="match status" value="1"/>
</dbReference>
<dbReference type="EMBL" id="AVGG01000011">
    <property type="protein sequence ID" value="ESU27273.1"/>
    <property type="molecule type" value="Genomic_DNA"/>
</dbReference>
<evidence type="ECO:0000256" key="3">
    <source>
        <dbReference type="SAM" id="SignalP"/>
    </source>
</evidence>
<dbReference type="OrthoDB" id="1522982at2"/>
<dbReference type="PATRIC" id="fig|1341181.4.peg.1940"/>
<reference evidence="5 6" key="1">
    <citation type="submission" date="2013-08" db="EMBL/GenBank/DDBJ databases">
        <title>Flavobacterium limnosediminis JC2902 genome sequencing.</title>
        <authorList>
            <person name="Lee K."/>
            <person name="Yi H."/>
            <person name="Park S."/>
            <person name="Chun J."/>
        </authorList>
    </citation>
    <scope>NUCLEOTIDE SEQUENCE [LARGE SCALE GENOMIC DNA]</scope>
    <source>
        <strain evidence="5 6">JC2902</strain>
    </source>
</reference>
<name>V6SKP7_9FLAO</name>
<evidence type="ECO:0000313" key="5">
    <source>
        <dbReference type="EMBL" id="ESU27273.1"/>
    </source>
</evidence>
<organism evidence="5 6">
    <name type="scientific">Flavobacterium limnosediminis JC2902</name>
    <dbReference type="NCBI Taxonomy" id="1341181"/>
    <lineage>
        <taxon>Bacteria</taxon>
        <taxon>Pseudomonadati</taxon>
        <taxon>Bacteroidota</taxon>
        <taxon>Flavobacteriia</taxon>
        <taxon>Flavobacteriales</taxon>
        <taxon>Flavobacteriaceae</taxon>
        <taxon>Flavobacterium</taxon>
    </lineage>
</organism>
<dbReference type="InterPro" id="IPR050330">
    <property type="entry name" value="Bact_OuterMem_StrucFunc"/>
</dbReference>
<dbReference type="SUPFAM" id="SSF56925">
    <property type="entry name" value="OMPA-like"/>
    <property type="match status" value="1"/>
</dbReference>
<dbReference type="Proteomes" id="UP000018004">
    <property type="component" value="Unassembled WGS sequence"/>
</dbReference>
<feature type="region of interest" description="Disordered" evidence="2">
    <location>
        <begin position="289"/>
        <end position="313"/>
    </location>
</feature>
<dbReference type="PANTHER" id="PTHR30329:SF21">
    <property type="entry name" value="LIPOPROTEIN YIAD-RELATED"/>
    <property type="match status" value="1"/>
</dbReference>
<dbReference type="GO" id="GO:0005509">
    <property type="term" value="F:calcium ion binding"/>
    <property type="evidence" value="ECO:0007669"/>
    <property type="project" value="InterPro"/>
</dbReference>
<dbReference type="SUPFAM" id="SSF103647">
    <property type="entry name" value="TSP type-3 repeat"/>
    <property type="match status" value="1"/>
</dbReference>
<dbReference type="PANTHER" id="PTHR30329">
    <property type="entry name" value="STATOR ELEMENT OF FLAGELLAR MOTOR COMPLEX"/>
    <property type="match status" value="1"/>
</dbReference>
<evidence type="ECO:0000256" key="2">
    <source>
        <dbReference type="SAM" id="MobiDB-lite"/>
    </source>
</evidence>
<feature type="chain" id="PRO_5004750660" evidence="3">
    <location>
        <begin position="19"/>
        <end position="430"/>
    </location>
</feature>
<proteinExistence type="predicted"/>
<keyword evidence="6" id="KW-1185">Reference proteome</keyword>
<dbReference type="CDD" id="cd07185">
    <property type="entry name" value="OmpA_C-like"/>
    <property type="match status" value="1"/>
</dbReference>
<keyword evidence="3" id="KW-0732">Signal</keyword>
<dbReference type="Gene3D" id="3.30.1330.60">
    <property type="entry name" value="OmpA-like domain"/>
    <property type="match status" value="1"/>
</dbReference>
<dbReference type="STRING" id="1341181.FLJC2902T_19760"/>